<feature type="chain" id="PRO_5022949037" evidence="1">
    <location>
        <begin position="21"/>
        <end position="408"/>
    </location>
</feature>
<feature type="signal peptide" evidence="1">
    <location>
        <begin position="1"/>
        <end position="20"/>
    </location>
</feature>
<keyword evidence="3" id="KW-1185">Reference proteome</keyword>
<dbReference type="InterPro" id="IPR021953">
    <property type="entry name" value="DUF3570"/>
</dbReference>
<proteinExistence type="predicted"/>
<organism evidence="2 3">
    <name type="scientific">Pedobacter aquae</name>
    <dbReference type="NCBI Taxonomy" id="2605747"/>
    <lineage>
        <taxon>Bacteria</taxon>
        <taxon>Pseudomonadati</taxon>
        <taxon>Bacteroidota</taxon>
        <taxon>Sphingobacteriia</taxon>
        <taxon>Sphingobacteriales</taxon>
        <taxon>Sphingobacteriaceae</taxon>
        <taxon>Pedobacter</taxon>
    </lineage>
</organism>
<name>A0A5C0VMX2_9SPHI</name>
<evidence type="ECO:0000256" key="1">
    <source>
        <dbReference type="SAM" id="SignalP"/>
    </source>
</evidence>
<gene>
    <name evidence="2" type="ORF">FYC62_12415</name>
</gene>
<dbReference type="RefSeq" id="WP_149075162.1">
    <property type="nucleotide sequence ID" value="NZ_CP043329.1"/>
</dbReference>
<dbReference type="EMBL" id="CP043329">
    <property type="protein sequence ID" value="QEK52364.1"/>
    <property type="molecule type" value="Genomic_DNA"/>
</dbReference>
<dbReference type="Pfam" id="PF12094">
    <property type="entry name" value="DUF3570"/>
    <property type="match status" value="1"/>
</dbReference>
<accession>A0A5C0VMX2</accession>
<dbReference type="KEGG" id="pej:FYC62_12415"/>
<reference evidence="2 3" key="1">
    <citation type="submission" date="2019-08" db="EMBL/GenBank/DDBJ databases">
        <title>Pedobacter sp. nov., isolated from Han river, South Korea.</title>
        <authorList>
            <person name="Lee D.-H."/>
            <person name="Kim Y.-S."/>
            <person name="Hwang E.-M."/>
            <person name="Le Tran T.C."/>
            <person name="Cha C.-J."/>
        </authorList>
    </citation>
    <scope>NUCLEOTIDE SEQUENCE [LARGE SCALE GENOMIC DNA]</scope>
    <source>
        <strain evidence="2 3">CJ43</strain>
    </source>
</reference>
<evidence type="ECO:0000313" key="2">
    <source>
        <dbReference type="EMBL" id="QEK52364.1"/>
    </source>
</evidence>
<protein>
    <submittedName>
        <fullName evidence="2">DUF3570 domain-containing protein</fullName>
    </submittedName>
</protein>
<dbReference type="AlphaFoldDB" id="A0A5C0VMX2"/>
<keyword evidence="1" id="KW-0732">Signal</keyword>
<evidence type="ECO:0000313" key="3">
    <source>
        <dbReference type="Proteomes" id="UP000323653"/>
    </source>
</evidence>
<sequence length="408" mass="45977">MKFISLTIVFFYLSIVASFAQIKSSEASFEKRKLKFEEANLVNSYYSQDGNNSAVTGGVGTEKLTDVSNSFDLKLSRYGKTGLKHTYTFEVGFDTYTSASSDNIDPATVTSASYSDVRIYPSLSWNIANEQKGNSIGFSASFSGEYDYTSIGGGLNYTKSSKDKNRDFSVKLQAFFDTWAVIMPIELRSNYRFEGYTQGDNAPRNSFSAALSLAQVISKDLQVLIMVEPAYQSGLLSTRYQRVYFNDINNFNPDGSRGTLKSEFLPDNRLKLPIGARLNYFWGDHIVLRSFARYYTDNWGINSSTAELETVVKITPFASVSPFYRYYQQSASEYFAGINQHQLSNTFYTSDYDLSKFNSNYFGAGVRFAPPAGVLKLQRITMVELRYGHYSRSNGLSSNIISMNLRFK</sequence>
<dbReference type="Proteomes" id="UP000323653">
    <property type="component" value="Chromosome"/>
</dbReference>